<dbReference type="InterPro" id="IPR029055">
    <property type="entry name" value="Ntn_hydrolases_N"/>
</dbReference>
<dbReference type="EC" id="2.4.2.-" evidence="4"/>
<evidence type="ECO:0000259" key="3">
    <source>
        <dbReference type="PROSITE" id="PS51278"/>
    </source>
</evidence>
<keyword evidence="2 4" id="KW-0315">Glutamine amidotransferase</keyword>
<evidence type="ECO:0000256" key="2">
    <source>
        <dbReference type="ARBA" id="ARBA00022962"/>
    </source>
</evidence>
<dbReference type="GO" id="GO:0016757">
    <property type="term" value="F:glycosyltransferase activity"/>
    <property type="evidence" value="ECO:0007669"/>
    <property type="project" value="UniProtKB-KW"/>
</dbReference>
<dbReference type="PANTHER" id="PTHR11907">
    <property type="entry name" value="AMIDOPHOSPHORIBOSYLTRANSFERASE"/>
    <property type="match status" value="1"/>
</dbReference>
<keyword evidence="1 4" id="KW-0808">Transferase</keyword>
<dbReference type="AlphaFoldDB" id="A0A160TPH1"/>
<dbReference type="InterPro" id="IPR017932">
    <property type="entry name" value="GATase_2_dom"/>
</dbReference>
<dbReference type="EMBL" id="CZRL01000041">
    <property type="protein sequence ID" value="CUS50886.1"/>
    <property type="molecule type" value="Genomic_DNA"/>
</dbReference>
<reference evidence="4" key="1">
    <citation type="submission" date="2015-10" db="EMBL/GenBank/DDBJ databases">
        <authorList>
            <person name="Gilbert D.G."/>
        </authorList>
    </citation>
    <scope>NUCLEOTIDE SEQUENCE</scope>
</reference>
<feature type="domain" description="Glutamine amidotransferase type-2" evidence="3">
    <location>
        <begin position="2"/>
        <end position="303"/>
    </location>
</feature>
<keyword evidence="4" id="KW-0328">Glycosyltransferase</keyword>
<dbReference type="PROSITE" id="PS51278">
    <property type="entry name" value="GATASE_TYPE_2"/>
    <property type="match status" value="1"/>
</dbReference>
<dbReference type="Pfam" id="PF13522">
    <property type="entry name" value="GATase_6"/>
    <property type="match status" value="1"/>
</dbReference>
<sequence>MCGIAGIMYKGTEGVFDTGEALIRMLDGCQHRGPDSTGFALYDKANPGELKLRFFLGTASDSETAIDTIRQRLLVLKATILDESEIGDNYRATVRYAGDVQKLAYEMEHTAKVISIGTSLEIVKDVGSAHEVDDRYAVHSYRGTHGLGHVRLATESDVKPEASHPFWATGFADVAIVHNGQITNYWKMRRRLEQRGFEFTTDNDSELIAVYLADKLAKGSNLNAALETSIDDLDGTFSFLVSTEDQIGYAKDRLAAKPMILYQDDDLVAVASEEVSLNRLFPGRSLNTHEPAPGTYATWSRLT</sequence>
<name>A0A160TPH1_9ZZZZ</name>
<dbReference type="SUPFAM" id="SSF56235">
    <property type="entry name" value="N-terminal nucleophile aminohydrolases (Ntn hydrolases)"/>
    <property type="match status" value="1"/>
</dbReference>
<evidence type="ECO:0000313" key="4">
    <source>
        <dbReference type="EMBL" id="CUS50886.1"/>
    </source>
</evidence>
<protein>
    <submittedName>
        <fullName evidence="4">Glutamine amidotransferase protein GlxB</fullName>
        <ecNumber evidence="4">2.4.2.-</ecNumber>
    </submittedName>
</protein>
<dbReference type="Gene3D" id="3.60.20.10">
    <property type="entry name" value="Glutamine Phosphoribosylpyrophosphate, subunit 1, domain 1"/>
    <property type="match status" value="1"/>
</dbReference>
<accession>A0A160TPH1</accession>
<proteinExistence type="predicted"/>
<organism evidence="4">
    <name type="scientific">hydrothermal vent metagenome</name>
    <dbReference type="NCBI Taxonomy" id="652676"/>
    <lineage>
        <taxon>unclassified sequences</taxon>
        <taxon>metagenomes</taxon>
        <taxon>ecological metagenomes</taxon>
    </lineage>
</organism>
<evidence type="ECO:0000256" key="1">
    <source>
        <dbReference type="ARBA" id="ARBA00022679"/>
    </source>
</evidence>
<gene>
    <name evidence="4" type="ORF">MGWOODY_XGa556</name>
</gene>